<sequence>MAPGLEGAYWVEGVLRACRGDTKRDPTWTRRAGPKETQQQGGGRSRWAPIAGRSAPTPGVGAERTRGLTLWTHKNLSGCTEEQEEMAEARNRRPGRERSPGGQQRNLGRGAFRPRTVMSKEAPTACGIPAGLV</sequence>
<name>A0AAV7NED5_PLEWA</name>
<accession>A0AAV7NED5</accession>
<feature type="region of interest" description="Disordered" evidence="1">
    <location>
        <begin position="21"/>
        <end position="133"/>
    </location>
</feature>
<reference evidence="2" key="1">
    <citation type="journal article" date="2022" name="bioRxiv">
        <title>Sequencing and chromosome-scale assembly of the giantPleurodeles waltlgenome.</title>
        <authorList>
            <person name="Brown T."/>
            <person name="Elewa A."/>
            <person name="Iarovenko S."/>
            <person name="Subramanian E."/>
            <person name="Araus A.J."/>
            <person name="Petzold A."/>
            <person name="Susuki M."/>
            <person name="Suzuki K.-i.T."/>
            <person name="Hayashi T."/>
            <person name="Toyoda A."/>
            <person name="Oliveira C."/>
            <person name="Osipova E."/>
            <person name="Leigh N.D."/>
            <person name="Simon A."/>
            <person name="Yun M.H."/>
        </authorList>
    </citation>
    <scope>NUCLEOTIDE SEQUENCE</scope>
    <source>
        <strain evidence="2">20211129_DDA</strain>
        <tissue evidence="2">Liver</tissue>
    </source>
</reference>
<organism evidence="2 3">
    <name type="scientific">Pleurodeles waltl</name>
    <name type="common">Iberian ribbed newt</name>
    <dbReference type="NCBI Taxonomy" id="8319"/>
    <lineage>
        <taxon>Eukaryota</taxon>
        <taxon>Metazoa</taxon>
        <taxon>Chordata</taxon>
        <taxon>Craniata</taxon>
        <taxon>Vertebrata</taxon>
        <taxon>Euteleostomi</taxon>
        <taxon>Amphibia</taxon>
        <taxon>Batrachia</taxon>
        <taxon>Caudata</taxon>
        <taxon>Salamandroidea</taxon>
        <taxon>Salamandridae</taxon>
        <taxon>Pleurodelinae</taxon>
        <taxon>Pleurodeles</taxon>
    </lineage>
</organism>
<dbReference type="EMBL" id="JANPWB010000012">
    <property type="protein sequence ID" value="KAJ1114473.1"/>
    <property type="molecule type" value="Genomic_DNA"/>
</dbReference>
<comment type="caution">
    <text evidence="2">The sequence shown here is derived from an EMBL/GenBank/DDBJ whole genome shotgun (WGS) entry which is preliminary data.</text>
</comment>
<keyword evidence="3" id="KW-1185">Reference proteome</keyword>
<feature type="compositionally biased region" description="Basic and acidic residues" evidence="1">
    <location>
        <begin position="87"/>
        <end position="99"/>
    </location>
</feature>
<dbReference type="AlphaFoldDB" id="A0AAV7NED5"/>
<gene>
    <name evidence="2" type="ORF">NDU88_002710</name>
</gene>
<evidence type="ECO:0000313" key="2">
    <source>
        <dbReference type="EMBL" id="KAJ1114473.1"/>
    </source>
</evidence>
<evidence type="ECO:0000313" key="3">
    <source>
        <dbReference type="Proteomes" id="UP001066276"/>
    </source>
</evidence>
<dbReference type="Proteomes" id="UP001066276">
    <property type="component" value="Chromosome 8"/>
</dbReference>
<proteinExistence type="predicted"/>
<protein>
    <submittedName>
        <fullName evidence="2">Uncharacterized protein</fullName>
    </submittedName>
</protein>
<evidence type="ECO:0000256" key="1">
    <source>
        <dbReference type="SAM" id="MobiDB-lite"/>
    </source>
</evidence>